<dbReference type="InterPro" id="IPR010987">
    <property type="entry name" value="Glutathione-S-Trfase_C-like"/>
</dbReference>
<proteinExistence type="predicted"/>
<reference evidence="3 4" key="1">
    <citation type="submission" date="2019-11" db="EMBL/GenBank/DDBJ databases">
        <title>Draft genome sequence of Paludibacterium sp. dN18-1.</title>
        <authorList>
            <person name="Im W.-T."/>
        </authorList>
    </citation>
    <scope>NUCLEOTIDE SEQUENCE [LARGE SCALE GENOMIC DNA]</scope>
    <source>
        <strain evidence="4">dN 18-1</strain>
    </source>
</reference>
<dbReference type="Pfam" id="PF13409">
    <property type="entry name" value="GST_N_2"/>
    <property type="match status" value="1"/>
</dbReference>
<dbReference type="SUPFAM" id="SSF47616">
    <property type="entry name" value="GST C-terminal domain-like"/>
    <property type="match status" value="1"/>
</dbReference>
<dbReference type="InterPro" id="IPR036249">
    <property type="entry name" value="Thioredoxin-like_sf"/>
</dbReference>
<accession>A0A844GE08</accession>
<keyword evidence="4" id="KW-1185">Reference proteome</keyword>
<dbReference type="Proteomes" id="UP000446658">
    <property type="component" value="Unassembled WGS sequence"/>
</dbReference>
<sequence>MKLIASLTSPYARKVRIVLAEKKIDCPLQEALPWVEGTTVPEHNPLGKVPVLELDDGTTLYDSRVIVEYLDNISPVSRILPQENRPLINTRRWEALADGICDAMVAIVLERRRPADKQMPEWIERQQGKIERGLAALSHDLGDRQWCNGVSYSLADIAVGVCLAYLDVHAPQLAWRELYPNLAALLERLFTRQSFIDTQPPAPAERAA</sequence>
<dbReference type="InterPro" id="IPR004045">
    <property type="entry name" value="Glutathione_S-Trfase_N"/>
</dbReference>
<dbReference type="AlphaFoldDB" id="A0A844GE08"/>
<name>A0A844GE08_9NEIS</name>
<dbReference type="Gene3D" id="3.40.30.10">
    <property type="entry name" value="Glutaredoxin"/>
    <property type="match status" value="1"/>
</dbReference>
<keyword evidence="3" id="KW-0808">Transferase</keyword>
<feature type="domain" description="GST N-terminal" evidence="1">
    <location>
        <begin position="1"/>
        <end position="78"/>
    </location>
</feature>
<evidence type="ECO:0000313" key="4">
    <source>
        <dbReference type="Proteomes" id="UP000446658"/>
    </source>
</evidence>
<dbReference type="RefSeq" id="WP_230370472.1">
    <property type="nucleotide sequence ID" value="NZ_WLYX01000001.1"/>
</dbReference>
<dbReference type="PANTHER" id="PTHR43968">
    <property type="match status" value="1"/>
</dbReference>
<dbReference type="SFLD" id="SFLDS00019">
    <property type="entry name" value="Glutathione_Transferase_(cytos"/>
    <property type="match status" value="1"/>
</dbReference>
<evidence type="ECO:0000313" key="3">
    <source>
        <dbReference type="EMBL" id="MTD33501.1"/>
    </source>
</evidence>
<dbReference type="InterPro" id="IPR050983">
    <property type="entry name" value="GST_Omega/HSP26"/>
</dbReference>
<protein>
    <submittedName>
        <fullName evidence="3">Glutathione S-transferase</fullName>
    </submittedName>
</protein>
<dbReference type="InterPro" id="IPR040079">
    <property type="entry name" value="Glutathione_S-Trfase"/>
</dbReference>
<dbReference type="SFLD" id="SFLDG00358">
    <property type="entry name" value="Main_(cytGST)"/>
    <property type="match status" value="1"/>
</dbReference>
<dbReference type="CDD" id="cd03049">
    <property type="entry name" value="GST_N_3"/>
    <property type="match status" value="1"/>
</dbReference>
<dbReference type="Pfam" id="PF13410">
    <property type="entry name" value="GST_C_2"/>
    <property type="match status" value="1"/>
</dbReference>
<evidence type="ECO:0000259" key="1">
    <source>
        <dbReference type="PROSITE" id="PS50404"/>
    </source>
</evidence>
<dbReference type="GO" id="GO:0005737">
    <property type="term" value="C:cytoplasm"/>
    <property type="evidence" value="ECO:0007669"/>
    <property type="project" value="TreeGrafter"/>
</dbReference>
<dbReference type="CDD" id="cd03205">
    <property type="entry name" value="GST_C_6"/>
    <property type="match status" value="1"/>
</dbReference>
<dbReference type="PROSITE" id="PS50405">
    <property type="entry name" value="GST_CTER"/>
    <property type="match status" value="1"/>
</dbReference>
<dbReference type="Gene3D" id="1.20.1050.10">
    <property type="match status" value="1"/>
</dbReference>
<organism evidence="3 4">
    <name type="scientific">Paludibacterium denitrificans</name>
    <dbReference type="NCBI Taxonomy" id="2675226"/>
    <lineage>
        <taxon>Bacteria</taxon>
        <taxon>Pseudomonadati</taxon>
        <taxon>Pseudomonadota</taxon>
        <taxon>Betaproteobacteria</taxon>
        <taxon>Neisseriales</taxon>
        <taxon>Chromobacteriaceae</taxon>
        <taxon>Paludibacterium</taxon>
    </lineage>
</organism>
<dbReference type="EMBL" id="WLYX01000001">
    <property type="protein sequence ID" value="MTD33501.1"/>
    <property type="molecule type" value="Genomic_DNA"/>
</dbReference>
<dbReference type="PROSITE" id="PS50404">
    <property type="entry name" value="GST_NTER"/>
    <property type="match status" value="1"/>
</dbReference>
<dbReference type="InterPro" id="IPR036282">
    <property type="entry name" value="Glutathione-S-Trfase_C_sf"/>
</dbReference>
<dbReference type="GO" id="GO:0016740">
    <property type="term" value="F:transferase activity"/>
    <property type="evidence" value="ECO:0007669"/>
    <property type="project" value="UniProtKB-KW"/>
</dbReference>
<feature type="domain" description="GST C-terminal" evidence="2">
    <location>
        <begin position="86"/>
        <end position="208"/>
    </location>
</feature>
<evidence type="ECO:0000259" key="2">
    <source>
        <dbReference type="PROSITE" id="PS50405"/>
    </source>
</evidence>
<comment type="caution">
    <text evidence="3">The sequence shown here is derived from an EMBL/GenBank/DDBJ whole genome shotgun (WGS) entry which is preliminary data.</text>
</comment>
<gene>
    <name evidence="3" type="ORF">GKE73_11675</name>
</gene>
<dbReference type="SUPFAM" id="SSF52833">
    <property type="entry name" value="Thioredoxin-like"/>
    <property type="match status" value="1"/>
</dbReference>
<dbReference type="PANTHER" id="PTHR43968:SF6">
    <property type="entry name" value="GLUTATHIONE S-TRANSFERASE OMEGA"/>
    <property type="match status" value="1"/>
</dbReference>